<proteinExistence type="predicted"/>
<organism evidence="1">
    <name type="scientific">uncultured Sporomusa sp</name>
    <dbReference type="NCBI Taxonomy" id="307249"/>
    <lineage>
        <taxon>Bacteria</taxon>
        <taxon>Bacillati</taxon>
        <taxon>Bacillota</taxon>
        <taxon>Negativicutes</taxon>
        <taxon>Selenomonadales</taxon>
        <taxon>Sporomusaceae</taxon>
        <taxon>Sporomusa</taxon>
        <taxon>environmental samples</taxon>
    </lineage>
</organism>
<name>A0A212LPC6_9FIRM</name>
<sequence length="75" mass="8817">MNILFERGILWVILKIKLNDTVVQNVKNTVTLLFHGKLVKVVEHTALFLAQQEQQVQQEPREQQEPQEQQVQQEP</sequence>
<gene>
    <name evidence="1" type="ORF">KL86SPO_20540</name>
</gene>
<protein>
    <submittedName>
        <fullName evidence="1">Uncharacterized protein</fullName>
    </submittedName>
</protein>
<evidence type="ECO:0000313" key="1">
    <source>
        <dbReference type="EMBL" id="SCM79382.1"/>
    </source>
</evidence>
<reference evidence="1" key="1">
    <citation type="submission" date="2016-08" db="EMBL/GenBank/DDBJ databases">
        <authorList>
            <person name="Seilhamer J.J."/>
        </authorList>
    </citation>
    <scope>NUCLEOTIDE SEQUENCE</scope>
    <source>
        <strain evidence="1">86</strain>
    </source>
</reference>
<dbReference type="AlphaFoldDB" id="A0A212LPC6"/>
<accession>A0A212LPC6</accession>
<dbReference type="EMBL" id="FMJE01000002">
    <property type="protein sequence ID" value="SCM79382.1"/>
    <property type="molecule type" value="Genomic_DNA"/>
</dbReference>